<dbReference type="GO" id="GO:0006885">
    <property type="term" value="P:regulation of pH"/>
    <property type="evidence" value="ECO:0007669"/>
    <property type="project" value="InterPro"/>
</dbReference>
<proteinExistence type="predicted"/>
<dbReference type="KEGG" id="apro:F751_0336"/>
<evidence type="ECO:0000259" key="12">
    <source>
        <dbReference type="PROSITE" id="PS50072"/>
    </source>
</evidence>
<reference evidence="13 14" key="1">
    <citation type="journal article" date="2014" name="BMC Genomics">
        <title>Oil accumulation mechanisms of the oleaginous microalga Chlorella protothecoides revealed through its genome, transcriptomes, and proteomes.</title>
        <authorList>
            <person name="Gao C."/>
            <person name="Wang Y."/>
            <person name="Shen Y."/>
            <person name="Yan D."/>
            <person name="He X."/>
            <person name="Dai J."/>
            <person name="Wu Q."/>
        </authorList>
    </citation>
    <scope>NUCLEOTIDE SEQUENCE [LARGE SCALE GENOMIC DNA]</scope>
    <source>
        <strain evidence="13 14">0710</strain>
    </source>
</reference>
<evidence type="ECO:0000313" key="14">
    <source>
        <dbReference type="Proteomes" id="UP000028924"/>
    </source>
</evidence>
<feature type="transmembrane region" description="Helical" evidence="10">
    <location>
        <begin position="494"/>
        <end position="516"/>
    </location>
</feature>
<sequence>MVSALAAAALAVLAADSSRLVLAPPPATAGLISTDPVKDAKALLRYALPIHNTPIRQVQESLESISEALRIPGGKAFGPIGRAVRNAASILDRETGTITKALVKERQKQGQDDLVLLKQKLSELQAVLGNKDKNDIPVLQQECLNLVGDIEESMVSGYPFEVPKEYANLPQLKASGRATLQMDVKFSSPREDNSTGGRMVIVVDGFNAPLSAGTFVDLAHKGFYDGMLIQRSDGFVVQSGKPESGEGYVENGQLRTVPFEVMVQGDKIPVYEETLEDNGRFNEQPVLPFNAFGTLALARAEFDTNSASSQFFFLLKESELTPTGSNLLDGRYAVFGYVTEGAPLLKELQVGDKIERIKTWFADGVLESILSFNSSSFFTFLLPPIIFYAGLSVRKRHFFKEFLTISGFGIAGTYACFALLSLGLWLCFHGLLTFRECLGLAAIMAATDSVATLQVLDKERYPLLYSVVFGEGDLELQGTEDLTVSMAFTIFGTFLYLLLASAALGIVLGLVTALCLRRVTFHETSQEVAYIGLMAYLSYLVGEVAGLSGIVALFVSAIIISHYALHNISKQSRITTVHAFATLSYVSEGIIFIICGMDAVDPVKWRATNVRHLLWMFWIVILLLMASRAAFVGPVAALHNAFSAVRLSLRECVVIWWAGLMRGAVSVALVYTLLGGGGREGDATLITTTLVVVIISILGFGAATKPLLAFLMRDHVEQPSSPLTSGLAVEMAGAAGSKGGNAPPESSALLRWGSRGEPVAEPPVGEAAEPSRTYRPEGEDQYLRKSGSQTSDAGSALPAAWGNLTWGPPEHSPESGGGVGGVLPSDWDVCLRRLPNPRACCVPLHLLTAGTNGPNPDHLSAFPLSEVLLHEPAHIARLPGDLEAPPSPLPGSLAQTGQSTALGAAFQLDVAHGAQPSVPGRAGSTWDERGSAHGSAAVPSGTGKKVPQPGHPSPAKASSGPLGMRVNR</sequence>
<feature type="transmembrane region" description="Helical" evidence="10">
    <location>
        <begin position="612"/>
        <end position="631"/>
    </location>
</feature>
<dbReference type="InterPro" id="IPR023222">
    <property type="entry name" value="PsbQ-like_dom_sf"/>
</dbReference>
<dbReference type="InterPro" id="IPR006153">
    <property type="entry name" value="Cation/H_exchanger_TM"/>
</dbReference>
<dbReference type="GO" id="GO:0016020">
    <property type="term" value="C:membrane"/>
    <property type="evidence" value="ECO:0007669"/>
    <property type="project" value="UniProtKB-SubCell"/>
</dbReference>
<dbReference type="InterPro" id="IPR044665">
    <property type="entry name" value="E_coli_cyclophilin_A-like"/>
</dbReference>
<dbReference type="Gene3D" id="1.20.120.290">
    <property type="entry name" value="Oxygen-evolving enhancer protein 3 (PsbQ), four-helix up-down bundle"/>
    <property type="match status" value="1"/>
</dbReference>
<dbReference type="Pfam" id="PF21329">
    <property type="entry name" value="CYP38_PsbQ-like"/>
    <property type="match status" value="1"/>
</dbReference>
<keyword evidence="7 10" id="KW-0472">Membrane</keyword>
<dbReference type="InterPro" id="IPR029000">
    <property type="entry name" value="Cyclophilin-like_dom_sf"/>
</dbReference>
<dbReference type="SUPFAM" id="SSF50891">
    <property type="entry name" value="Cyclophilin-like"/>
    <property type="match status" value="1"/>
</dbReference>
<protein>
    <recommendedName>
        <fullName evidence="2">peptidylprolyl isomerase</fullName>
        <ecNumber evidence="2">5.2.1.8</ecNumber>
    </recommendedName>
</protein>
<evidence type="ECO:0000313" key="13">
    <source>
        <dbReference type="EMBL" id="KFM22978.1"/>
    </source>
</evidence>
<dbReference type="STRING" id="3075.A0A087SB74"/>
<dbReference type="InterPro" id="IPR002130">
    <property type="entry name" value="Cyclophilin-type_PPIase_dom"/>
</dbReference>
<dbReference type="GO" id="GO:0003755">
    <property type="term" value="F:peptidyl-prolyl cis-trans isomerase activity"/>
    <property type="evidence" value="ECO:0007669"/>
    <property type="project" value="UniProtKB-KW"/>
</dbReference>
<dbReference type="PROSITE" id="PS50072">
    <property type="entry name" value="CSA_PPIASE_2"/>
    <property type="match status" value="1"/>
</dbReference>
<dbReference type="RefSeq" id="XP_011395845.1">
    <property type="nucleotide sequence ID" value="XM_011397543.1"/>
</dbReference>
<dbReference type="Pfam" id="PF00999">
    <property type="entry name" value="Na_H_Exchanger"/>
    <property type="match status" value="1"/>
</dbReference>
<evidence type="ECO:0000256" key="2">
    <source>
        <dbReference type="ARBA" id="ARBA00013194"/>
    </source>
</evidence>
<keyword evidence="8 13" id="KW-0413">Isomerase</keyword>
<feature type="transmembrane region" description="Helical" evidence="10">
    <location>
        <begin position="536"/>
        <end position="565"/>
    </location>
</feature>
<dbReference type="Pfam" id="PF00160">
    <property type="entry name" value="Pro_isomerase"/>
    <property type="match status" value="1"/>
</dbReference>
<dbReference type="GO" id="GO:0015385">
    <property type="term" value="F:sodium:proton antiporter activity"/>
    <property type="evidence" value="ECO:0007669"/>
    <property type="project" value="InterPro"/>
</dbReference>
<evidence type="ECO:0000256" key="8">
    <source>
        <dbReference type="ARBA" id="ARBA00023235"/>
    </source>
</evidence>
<feature type="transmembrane region" description="Helical" evidence="10">
    <location>
        <begin position="683"/>
        <end position="703"/>
    </location>
</feature>
<evidence type="ECO:0000256" key="10">
    <source>
        <dbReference type="SAM" id="Phobius"/>
    </source>
</evidence>
<dbReference type="Gene3D" id="2.40.100.10">
    <property type="entry name" value="Cyclophilin-like"/>
    <property type="match status" value="1"/>
</dbReference>
<gene>
    <name evidence="13" type="ORF">F751_0336</name>
</gene>
<dbReference type="eggNOG" id="KOG1965">
    <property type="taxonomic scope" value="Eukaryota"/>
</dbReference>
<feature type="transmembrane region" description="Helical" evidence="10">
    <location>
        <begin position="652"/>
        <end position="671"/>
    </location>
</feature>
<evidence type="ECO:0000256" key="9">
    <source>
        <dbReference type="SAM" id="MobiDB-lite"/>
    </source>
</evidence>
<dbReference type="GeneID" id="23611727"/>
<evidence type="ECO:0000256" key="4">
    <source>
        <dbReference type="ARBA" id="ARBA00022989"/>
    </source>
</evidence>
<dbReference type="PANTHER" id="PTHR43246">
    <property type="entry name" value="PEPTIDYL-PROLYL CIS-TRANS ISOMERASE CYP38, CHLOROPLASTIC"/>
    <property type="match status" value="1"/>
</dbReference>
<evidence type="ECO:0000256" key="1">
    <source>
        <dbReference type="ARBA" id="ARBA00004141"/>
    </source>
</evidence>
<feature type="region of interest" description="Disordered" evidence="9">
    <location>
        <begin position="755"/>
        <end position="818"/>
    </location>
</feature>
<dbReference type="PRINTS" id="PR01084">
    <property type="entry name" value="NAHEXCHNGR"/>
</dbReference>
<dbReference type="OrthoDB" id="1735926at2759"/>
<feature type="signal peptide" evidence="11">
    <location>
        <begin position="1"/>
        <end position="23"/>
    </location>
</feature>
<keyword evidence="5" id="KW-0793">Thylakoid</keyword>
<keyword evidence="11" id="KW-0732">Signal</keyword>
<evidence type="ECO:0000256" key="7">
    <source>
        <dbReference type="ARBA" id="ARBA00023136"/>
    </source>
</evidence>
<keyword evidence="3 10" id="KW-0812">Transmembrane</keyword>
<evidence type="ECO:0000256" key="6">
    <source>
        <dbReference type="ARBA" id="ARBA00023110"/>
    </source>
</evidence>
<organism evidence="13 14">
    <name type="scientific">Auxenochlorella protothecoides</name>
    <name type="common">Green microalga</name>
    <name type="synonym">Chlorella protothecoides</name>
    <dbReference type="NCBI Taxonomy" id="3075"/>
    <lineage>
        <taxon>Eukaryota</taxon>
        <taxon>Viridiplantae</taxon>
        <taxon>Chlorophyta</taxon>
        <taxon>core chlorophytes</taxon>
        <taxon>Trebouxiophyceae</taxon>
        <taxon>Chlorellales</taxon>
        <taxon>Chlorellaceae</taxon>
        <taxon>Auxenochlorella</taxon>
    </lineage>
</organism>
<evidence type="ECO:0000256" key="5">
    <source>
        <dbReference type="ARBA" id="ARBA00023078"/>
    </source>
</evidence>
<feature type="transmembrane region" description="Helical" evidence="10">
    <location>
        <begin position="369"/>
        <end position="390"/>
    </location>
</feature>
<keyword evidence="6" id="KW-0697">Rotamase</keyword>
<feature type="region of interest" description="Disordered" evidence="9">
    <location>
        <begin position="914"/>
        <end position="968"/>
    </location>
</feature>
<feature type="compositionally biased region" description="Basic and acidic residues" evidence="9">
    <location>
        <begin position="772"/>
        <end position="783"/>
    </location>
</feature>
<feature type="transmembrane region" description="Helical" evidence="10">
    <location>
        <begin position="577"/>
        <end position="600"/>
    </location>
</feature>
<feature type="chain" id="PRO_5001828746" description="peptidylprolyl isomerase" evidence="11">
    <location>
        <begin position="24"/>
        <end position="968"/>
    </location>
</feature>
<accession>A0A087SB74</accession>
<keyword evidence="14" id="KW-1185">Reference proteome</keyword>
<dbReference type="Gene3D" id="6.10.140.1330">
    <property type="match status" value="1"/>
</dbReference>
<dbReference type="EC" id="5.2.1.8" evidence="2"/>
<keyword evidence="4 10" id="KW-1133">Transmembrane helix</keyword>
<comment type="subcellular location">
    <subcellularLocation>
        <location evidence="1">Membrane</location>
        <topology evidence="1">Multi-pass membrane protein</topology>
    </subcellularLocation>
</comment>
<feature type="domain" description="PPIase cyclophilin-type" evidence="12">
    <location>
        <begin position="186"/>
        <end position="359"/>
    </location>
</feature>
<name>A0A087SB74_AUXPR</name>
<dbReference type="SUPFAM" id="SSF101112">
    <property type="entry name" value="Oxygen-evolving enhancer protein 3"/>
    <property type="match status" value="1"/>
</dbReference>
<feature type="transmembrane region" description="Helical" evidence="10">
    <location>
        <begin position="402"/>
        <end position="426"/>
    </location>
</feature>
<dbReference type="AlphaFoldDB" id="A0A087SB74"/>
<evidence type="ECO:0000256" key="11">
    <source>
        <dbReference type="SAM" id="SignalP"/>
    </source>
</evidence>
<dbReference type="InterPro" id="IPR048563">
    <property type="entry name" value="CYP38_PsbQ-like"/>
</dbReference>
<dbReference type="Proteomes" id="UP000028924">
    <property type="component" value="Unassembled WGS sequence"/>
</dbReference>
<dbReference type="EMBL" id="KL662085">
    <property type="protein sequence ID" value="KFM22978.1"/>
    <property type="molecule type" value="Genomic_DNA"/>
</dbReference>
<dbReference type="CDD" id="cd01924">
    <property type="entry name" value="cyclophilin_TLP40_like"/>
    <property type="match status" value="1"/>
</dbReference>
<dbReference type="InterPro" id="IPR004709">
    <property type="entry name" value="NaH_exchanger"/>
</dbReference>
<evidence type="ECO:0000256" key="3">
    <source>
        <dbReference type="ARBA" id="ARBA00022692"/>
    </source>
</evidence>